<name>A0A0A9C0Z4_ARUDO</name>
<organism evidence="1">
    <name type="scientific">Arundo donax</name>
    <name type="common">Giant reed</name>
    <name type="synonym">Donax arundinaceus</name>
    <dbReference type="NCBI Taxonomy" id="35708"/>
    <lineage>
        <taxon>Eukaryota</taxon>
        <taxon>Viridiplantae</taxon>
        <taxon>Streptophyta</taxon>
        <taxon>Embryophyta</taxon>
        <taxon>Tracheophyta</taxon>
        <taxon>Spermatophyta</taxon>
        <taxon>Magnoliopsida</taxon>
        <taxon>Liliopsida</taxon>
        <taxon>Poales</taxon>
        <taxon>Poaceae</taxon>
        <taxon>PACMAD clade</taxon>
        <taxon>Arundinoideae</taxon>
        <taxon>Arundineae</taxon>
        <taxon>Arundo</taxon>
    </lineage>
</organism>
<reference evidence="1" key="2">
    <citation type="journal article" date="2015" name="Data Brief">
        <title>Shoot transcriptome of the giant reed, Arundo donax.</title>
        <authorList>
            <person name="Barrero R.A."/>
            <person name="Guerrero F.D."/>
            <person name="Moolhuijzen P."/>
            <person name="Goolsby J.A."/>
            <person name="Tidwell J."/>
            <person name="Bellgard S.E."/>
            <person name="Bellgard M.I."/>
        </authorList>
    </citation>
    <scope>NUCLEOTIDE SEQUENCE</scope>
    <source>
        <tissue evidence="1">Shoot tissue taken approximately 20 cm above the soil surface</tissue>
    </source>
</reference>
<reference evidence="1" key="1">
    <citation type="submission" date="2014-09" db="EMBL/GenBank/DDBJ databases">
        <authorList>
            <person name="Magalhaes I.L.F."/>
            <person name="Oliveira U."/>
            <person name="Santos F.R."/>
            <person name="Vidigal T.H.D.A."/>
            <person name="Brescovit A.D."/>
            <person name="Santos A.J."/>
        </authorList>
    </citation>
    <scope>NUCLEOTIDE SEQUENCE</scope>
    <source>
        <tissue evidence="1">Shoot tissue taken approximately 20 cm above the soil surface</tissue>
    </source>
</reference>
<proteinExistence type="predicted"/>
<protein>
    <submittedName>
        <fullName evidence="1">Uncharacterized protein</fullName>
    </submittedName>
</protein>
<accession>A0A0A9C0Z4</accession>
<dbReference type="EMBL" id="GBRH01232703">
    <property type="protein sequence ID" value="JAD65192.1"/>
    <property type="molecule type" value="Transcribed_RNA"/>
</dbReference>
<dbReference type="AlphaFoldDB" id="A0A0A9C0Z4"/>
<sequence length="31" mass="3750">MWTCAYYPVTWANVYFNTRVKLVKKILVDRA</sequence>
<evidence type="ECO:0000313" key="1">
    <source>
        <dbReference type="EMBL" id="JAD65192.1"/>
    </source>
</evidence>